<comment type="similarity">
    <text evidence="1">Belongs to the 'phage' integrase family.</text>
</comment>
<dbReference type="InterPro" id="IPR050090">
    <property type="entry name" value="Tyrosine_recombinase_XerCD"/>
</dbReference>
<dbReference type="GO" id="GO:0003677">
    <property type="term" value="F:DNA binding"/>
    <property type="evidence" value="ECO:0007669"/>
    <property type="project" value="UniProtKB-UniRule"/>
</dbReference>
<dbReference type="PANTHER" id="PTHR30349:SF41">
    <property type="entry name" value="INTEGRASE_RECOMBINASE PROTEIN MJ0367-RELATED"/>
    <property type="match status" value="1"/>
</dbReference>
<dbReference type="InterPro" id="IPR013762">
    <property type="entry name" value="Integrase-like_cat_sf"/>
</dbReference>
<dbReference type="KEGG" id="abas:ACPOL_4479"/>
<dbReference type="InterPro" id="IPR056911">
    <property type="entry name" value="Phage_Znf_bind_put"/>
</dbReference>
<dbReference type="PROSITE" id="PS51900">
    <property type="entry name" value="CB"/>
    <property type="match status" value="1"/>
</dbReference>
<evidence type="ECO:0000256" key="3">
    <source>
        <dbReference type="ARBA" id="ARBA00023125"/>
    </source>
</evidence>
<evidence type="ECO:0000313" key="8">
    <source>
        <dbReference type="EMBL" id="AXC13751.1"/>
    </source>
</evidence>
<dbReference type="InterPro" id="IPR011010">
    <property type="entry name" value="DNA_brk_join_enz"/>
</dbReference>
<evidence type="ECO:0000256" key="1">
    <source>
        <dbReference type="ARBA" id="ARBA00008857"/>
    </source>
</evidence>
<dbReference type="InterPro" id="IPR010998">
    <property type="entry name" value="Integrase_recombinase_N"/>
</dbReference>
<dbReference type="PROSITE" id="PS51898">
    <property type="entry name" value="TYR_RECOMBINASE"/>
    <property type="match status" value="1"/>
</dbReference>
<evidence type="ECO:0000256" key="2">
    <source>
        <dbReference type="ARBA" id="ARBA00022908"/>
    </source>
</evidence>
<evidence type="ECO:0000313" key="9">
    <source>
        <dbReference type="Proteomes" id="UP000253606"/>
    </source>
</evidence>
<dbReference type="AlphaFoldDB" id="A0A2Z5G3P2"/>
<proteinExistence type="inferred from homology"/>
<organism evidence="8 9">
    <name type="scientific">Acidisarcina polymorpha</name>
    <dbReference type="NCBI Taxonomy" id="2211140"/>
    <lineage>
        <taxon>Bacteria</taxon>
        <taxon>Pseudomonadati</taxon>
        <taxon>Acidobacteriota</taxon>
        <taxon>Terriglobia</taxon>
        <taxon>Terriglobales</taxon>
        <taxon>Acidobacteriaceae</taxon>
        <taxon>Acidisarcina</taxon>
    </lineage>
</organism>
<evidence type="ECO:0000259" key="7">
    <source>
        <dbReference type="PROSITE" id="PS51900"/>
    </source>
</evidence>
<keyword evidence="2" id="KW-0229">DNA integration</keyword>
<dbReference type="InterPro" id="IPR044068">
    <property type="entry name" value="CB"/>
</dbReference>
<dbReference type="Gene3D" id="1.10.150.130">
    <property type="match status" value="1"/>
</dbReference>
<accession>A0A2Z5G3P2</accession>
<dbReference type="SUPFAM" id="SSF56349">
    <property type="entry name" value="DNA breaking-rejoining enzymes"/>
    <property type="match status" value="1"/>
</dbReference>
<sequence>MKFTRQRFQRGYLRRVPRANNKTAWEYRYKDPTTGKEKSMYLSTEQFPTQVAVERHVEAFVLKLNAENPTLAVLEPTFSAVLDRFIDEERMLEIKKRRPGDRSDADGELSYSTVISYLSVIKRVRAKWGTTRITRMKPLSIQEWLRNLDAAPKTKGHLKAIMHRLYEKAMLWEMVDWQRNPMELVEVKGISKRRKKPVVLTVDQYYLILSLLPEPYRTMVVVAQCTGLRAEEVLALEWDDIDFENLSMRIVRAVVHGRIKAVKTEYSEDELPLDPDFATALLEWKRKSADPTRFTGLELMFPSHVTGRHYHTAPAQQDYIRPAGCCLVACPTCGAGMGVWCRQEGAVPNGGRLPLHDERWEAAGKYGSVGWHTFRHTYRSWLDDTGAPMGVQQKLMRHAQISTTMNVYGNALMEAKREANTRVVRKALRSA</sequence>
<protein>
    <submittedName>
        <fullName evidence="8">Site-specific recombinase, phage integrase family</fullName>
    </submittedName>
</protein>
<dbReference type="GO" id="GO:0006310">
    <property type="term" value="P:DNA recombination"/>
    <property type="evidence" value="ECO:0007669"/>
    <property type="project" value="UniProtKB-KW"/>
</dbReference>
<dbReference type="EMBL" id="CP030840">
    <property type="protein sequence ID" value="AXC13751.1"/>
    <property type="molecule type" value="Genomic_DNA"/>
</dbReference>
<dbReference type="Gene3D" id="1.10.443.10">
    <property type="entry name" value="Intergrase catalytic core"/>
    <property type="match status" value="1"/>
</dbReference>
<dbReference type="InterPro" id="IPR002104">
    <property type="entry name" value="Integrase_catalytic"/>
</dbReference>
<dbReference type="RefSeq" id="WP_114208668.1">
    <property type="nucleotide sequence ID" value="NZ_CP030840.1"/>
</dbReference>
<evidence type="ECO:0000259" key="6">
    <source>
        <dbReference type="PROSITE" id="PS51898"/>
    </source>
</evidence>
<name>A0A2Z5G3P2_9BACT</name>
<dbReference type="GO" id="GO:0015074">
    <property type="term" value="P:DNA integration"/>
    <property type="evidence" value="ECO:0007669"/>
    <property type="project" value="UniProtKB-KW"/>
</dbReference>
<keyword evidence="9" id="KW-1185">Reference proteome</keyword>
<evidence type="ECO:0000256" key="5">
    <source>
        <dbReference type="PROSITE-ProRule" id="PRU01248"/>
    </source>
</evidence>
<dbReference type="PANTHER" id="PTHR30349">
    <property type="entry name" value="PHAGE INTEGRASE-RELATED"/>
    <property type="match status" value="1"/>
</dbReference>
<feature type="domain" description="Tyr recombinase" evidence="6">
    <location>
        <begin position="195"/>
        <end position="421"/>
    </location>
</feature>
<dbReference type="Pfam" id="PF00589">
    <property type="entry name" value="Phage_integrase"/>
    <property type="match status" value="1"/>
</dbReference>
<dbReference type="Pfam" id="PF24623">
    <property type="entry name" value="Phage_zn_bind_8"/>
    <property type="match status" value="1"/>
</dbReference>
<feature type="domain" description="Core-binding (CB)" evidence="7">
    <location>
        <begin position="76"/>
        <end position="170"/>
    </location>
</feature>
<keyword evidence="4" id="KW-0233">DNA recombination</keyword>
<gene>
    <name evidence="8" type="ORF">ACPOL_4479</name>
</gene>
<dbReference type="OrthoDB" id="104151at2"/>
<reference evidence="8 9" key="1">
    <citation type="journal article" date="2018" name="Front. Microbiol.">
        <title>Hydrolytic Capabilities as a Key to Environmental Success: Chitinolytic and Cellulolytic Acidobacteria From Acidic Sub-arctic Soils and Boreal Peatlands.</title>
        <authorList>
            <person name="Belova S.E."/>
            <person name="Ravin N.V."/>
            <person name="Pankratov T.A."/>
            <person name="Rakitin A.L."/>
            <person name="Ivanova A.A."/>
            <person name="Beletsky A.V."/>
            <person name="Mardanov A.V."/>
            <person name="Sinninghe Damste J.S."/>
            <person name="Dedysh S.N."/>
        </authorList>
    </citation>
    <scope>NUCLEOTIDE SEQUENCE [LARGE SCALE GENOMIC DNA]</scope>
    <source>
        <strain evidence="8 9">SBC82</strain>
    </source>
</reference>
<keyword evidence="3 5" id="KW-0238">DNA-binding</keyword>
<evidence type="ECO:0000256" key="4">
    <source>
        <dbReference type="ARBA" id="ARBA00023172"/>
    </source>
</evidence>
<dbReference type="Proteomes" id="UP000253606">
    <property type="component" value="Chromosome"/>
</dbReference>